<protein>
    <submittedName>
        <fullName evidence="1">Uncharacterized protein</fullName>
    </submittedName>
</protein>
<organism evidence="1 2">
    <name type="scientific">Rotaria sordida</name>
    <dbReference type="NCBI Taxonomy" id="392033"/>
    <lineage>
        <taxon>Eukaryota</taxon>
        <taxon>Metazoa</taxon>
        <taxon>Spiralia</taxon>
        <taxon>Gnathifera</taxon>
        <taxon>Rotifera</taxon>
        <taxon>Eurotatoria</taxon>
        <taxon>Bdelloidea</taxon>
        <taxon>Philodinida</taxon>
        <taxon>Philodinidae</taxon>
        <taxon>Rotaria</taxon>
    </lineage>
</organism>
<name>A0A820N1Z2_9BILA</name>
<sequence length="65" mass="7722">MIKYIRKINKNLIDNLISNTVRTIDYKIENDQSDHAGYIEKKLDQINLTLYKISNKQLKNSLNRI</sequence>
<evidence type="ECO:0000313" key="2">
    <source>
        <dbReference type="Proteomes" id="UP000663836"/>
    </source>
</evidence>
<accession>A0A820N1Z2</accession>
<feature type="non-terminal residue" evidence="1">
    <location>
        <position position="65"/>
    </location>
</feature>
<dbReference type="AlphaFoldDB" id="A0A820N1Z2"/>
<comment type="caution">
    <text evidence="1">The sequence shown here is derived from an EMBL/GenBank/DDBJ whole genome shotgun (WGS) entry which is preliminary data.</text>
</comment>
<dbReference type="Proteomes" id="UP000663836">
    <property type="component" value="Unassembled WGS sequence"/>
</dbReference>
<dbReference type="EMBL" id="CAJOBD010060755">
    <property type="protein sequence ID" value="CAF4382240.1"/>
    <property type="molecule type" value="Genomic_DNA"/>
</dbReference>
<evidence type="ECO:0000313" key="1">
    <source>
        <dbReference type="EMBL" id="CAF4382240.1"/>
    </source>
</evidence>
<gene>
    <name evidence="1" type="ORF">JBS370_LOCUS42892</name>
</gene>
<reference evidence="1" key="1">
    <citation type="submission" date="2021-02" db="EMBL/GenBank/DDBJ databases">
        <authorList>
            <person name="Nowell W R."/>
        </authorList>
    </citation>
    <scope>NUCLEOTIDE SEQUENCE</scope>
</reference>
<proteinExistence type="predicted"/>